<proteinExistence type="predicted"/>
<evidence type="ECO:0000313" key="3">
    <source>
        <dbReference type="Proteomes" id="UP000295711"/>
    </source>
</evidence>
<accession>A0A4R2LI43</accession>
<dbReference type="GO" id="GO:0051539">
    <property type="term" value="F:4 iron, 4 sulfur cluster binding"/>
    <property type="evidence" value="ECO:0007669"/>
    <property type="project" value="TreeGrafter"/>
</dbReference>
<dbReference type="InterPro" id="IPR007197">
    <property type="entry name" value="rSAM"/>
</dbReference>
<feature type="domain" description="Radical SAM core" evidence="1">
    <location>
        <begin position="167"/>
        <end position="404"/>
    </location>
</feature>
<evidence type="ECO:0000259" key="1">
    <source>
        <dbReference type="PROSITE" id="PS51918"/>
    </source>
</evidence>
<name>A0A4R2LI43_9FIRM</name>
<dbReference type="SUPFAM" id="SSF102114">
    <property type="entry name" value="Radical SAM enzymes"/>
    <property type="match status" value="1"/>
</dbReference>
<dbReference type="InterPro" id="IPR058240">
    <property type="entry name" value="rSAM_sf"/>
</dbReference>
<dbReference type="NCBIfam" id="TIGR03994">
    <property type="entry name" value="rSAM_HemZ"/>
    <property type="match status" value="1"/>
</dbReference>
<dbReference type="InterPro" id="IPR006638">
    <property type="entry name" value="Elp3/MiaA/NifB-like_rSAM"/>
</dbReference>
<dbReference type="PANTHER" id="PTHR13932">
    <property type="entry name" value="COPROPORPHYRINIGEN III OXIDASE"/>
    <property type="match status" value="1"/>
</dbReference>
<sequence>MIELILNEERYENDIRALLMAFYHGEKILARKPENACVSGRTKDREQVYQTMEAMYVANHLNLTLKNNEGQVLGSKWIEDFPKDHTAGKNCLKTALYELLSEVTGRTLPWGTLTGIRPTKIPMAFYDSGQSREEAAEHLRRTYKVSEEKICLCTKVAANEKRILEGIDKERSFSLYVGIPFCPTICLYCSFSSYPLDVWAKEVDHYLEALFKEIRQVSRMVDQSCLTTVYMGGGTPTSLNAEQMDRLLCTLEENFDLNIAREFTIEAGRPDSIDLDKLRVMKGHGIERISINPQTLNQKTLDVIGRRHSVEDVERAFNMARQVGFSNINMDLILGLPGENSGDVERTLEGIRRLAPESMTVHSLAVKRASRLNQNLELYPPAQQEEVNQMINMAWHEAEAMGMEPYYLYRQKNMAGNLENVGYAKPGKECLYNILIMEEKQSIVAVGAGGSSKILYPAENRIERVENVKSVKDYIERIDEMIERKHHNFPKNGIFEKRT</sequence>
<dbReference type="SFLD" id="SFLDS00029">
    <property type="entry name" value="Radical_SAM"/>
    <property type="match status" value="1"/>
</dbReference>
<dbReference type="InterPro" id="IPR023404">
    <property type="entry name" value="rSAM_horseshoe"/>
</dbReference>
<dbReference type="SFLD" id="SFLDG01082">
    <property type="entry name" value="B12-binding_domain_containing"/>
    <property type="match status" value="1"/>
</dbReference>
<dbReference type="SFLD" id="SFLDF00310">
    <property type="entry name" value="oxygen-independent_coproporphy"/>
    <property type="match status" value="1"/>
</dbReference>
<dbReference type="PROSITE" id="PS51918">
    <property type="entry name" value="RADICAL_SAM"/>
    <property type="match status" value="1"/>
</dbReference>
<dbReference type="CDD" id="cd01335">
    <property type="entry name" value="Radical_SAM"/>
    <property type="match status" value="1"/>
</dbReference>
<keyword evidence="3" id="KW-1185">Reference proteome</keyword>
<dbReference type="SMART" id="SM00729">
    <property type="entry name" value="Elp3"/>
    <property type="match status" value="1"/>
</dbReference>
<dbReference type="Proteomes" id="UP000295711">
    <property type="component" value="Unassembled WGS sequence"/>
</dbReference>
<evidence type="ECO:0000313" key="2">
    <source>
        <dbReference type="EMBL" id="TCO84753.1"/>
    </source>
</evidence>
<dbReference type="PANTHER" id="PTHR13932:SF1">
    <property type="entry name" value="OXYGEN-INDEPENDENT COPROPORPHYRINOGEN-III OXIDASE-LIKE PROTEIN HEMZ"/>
    <property type="match status" value="1"/>
</dbReference>
<dbReference type="InterPro" id="IPR023995">
    <property type="entry name" value="HemZ"/>
</dbReference>
<dbReference type="Pfam" id="PF04055">
    <property type="entry name" value="Radical_SAM"/>
    <property type="match status" value="1"/>
</dbReference>
<reference evidence="2 3" key="1">
    <citation type="submission" date="2019-03" db="EMBL/GenBank/DDBJ databases">
        <title>Genomic Encyclopedia of Type Strains, Phase IV (KMG-IV): sequencing the most valuable type-strain genomes for metagenomic binning, comparative biology and taxonomic classification.</title>
        <authorList>
            <person name="Goeker M."/>
        </authorList>
    </citation>
    <scope>NUCLEOTIDE SEQUENCE [LARGE SCALE GENOMIC DNA]</scope>
    <source>
        <strain evidence="2 3">DSM 28559</strain>
    </source>
</reference>
<comment type="caution">
    <text evidence="2">The sequence shown here is derived from an EMBL/GenBank/DDBJ whole genome shotgun (WGS) entry which is preliminary data.</text>
</comment>
<dbReference type="RefSeq" id="WP_132090741.1">
    <property type="nucleotide sequence ID" value="NZ_JANKAQ010000007.1"/>
</dbReference>
<dbReference type="EMBL" id="SLXA01000005">
    <property type="protein sequence ID" value="TCO84753.1"/>
    <property type="molecule type" value="Genomic_DNA"/>
</dbReference>
<dbReference type="SFLD" id="SFLDG01065">
    <property type="entry name" value="anaerobic_coproporphyrinogen-I"/>
    <property type="match status" value="1"/>
</dbReference>
<dbReference type="InterPro" id="IPR034505">
    <property type="entry name" value="Coproporphyrinogen-III_oxidase"/>
</dbReference>
<dbReference type="AlphaFoldDB" id="A0A4R2LI43"/>
<organism evidence="2 3">
    <name type="scientific">Frisingicoccus caecimuris</name>
    <dbReference type="NCBI Taxonomy" id="1796636"/>
    <lineage>
        <taxon>Bacteria</taxon>
        <taxon>Bacillati</taxon>
        <taxon>Bacillota</taxon>
        <taxon>Clostridia</taxon>
        <taxon>Lachnospirales</taxon>
        <taxon>Lachnospiraceae</taxon>
        <taxon>Frisingicoccus</taxon>
    </lineage>
</organism>
<dbReference type="GO" id="GO:0003824">
    <property type="term" value="F:catalytic activity"/>
    <property type="evidence" value="ECO:0007669"/>
    <property type="project" value="InterPro"/>
</dbReference>
<gene>
    <name evidence="2" type="ORF">EV212_10514</name>
</gene>
<protein>
    <submittedName>
        <fullName evidence="2">Oxygen-independent coproporphyrinogen-3 oxidase</fullName>
    </submittedName>
</protein>
<dbReference type="GO" id="GO:0005737">
    <property type="term" value="C:cytoplasm"/>
    <property type="evidence" value="ECO:0007669"/>
    <property type="project" value="TreeGrafter"/>
</dbReference>
<dbReference type="OrthoDB" id="9808022at2"/>
<dbReference type="GO" id="GO:0006779">
    <property type="term" value="P:porphyrin-containing compound biosynthetic process"/>
    <property type="evidence" value="ECO:0007669"/>
    <property type="project" value="TreeGrafter"/>
</dbReference>
<dbReference type="Gene3D" id="3.80.30.20">
    <property type="entry name" value="tm_1862 like domain"/>
    <property type="match status" value="1"/>
</dbReference>